<feature type="compositionally biased region" description="Polar residues" evidence="2">
    <location>
        <begin position="753"/>
        <end position="763"/>
    </location>
</feature>
<feature type="compositionally biased region" description="Basic and acidic residues" evidence="2">
    <location>
        <begin position="699"/>
        <end position="710"/>
    </location>
</feature>
<dbReference type="EMBL" id="CDMY01000614">
    <property type="protein sequence ID" value="CEM26422.1"/>
    <property type="molecule type" value="Genomic_DNA"/>
</dbReference>
<evidence type="ECO:0000256" key="1">
    <source>
        <dbReference type="SAM" id="Coils"/>
    </source>
</evidence>
<sequence>MSSRTIRYVPTTSAPAQPRPPRTAPALPLRAQHFLAELSGEAQIWIEGDRASNRMAPKRQQQPGTVRKDERPSSARLTGRPQETLKGPRVGGGNGDTAKGTVGDRLVQHVRRDFEASTDRQRELEAKVAYLRNEMTQMQQKLLDEKKENDRLDWDRRSERQRASEIEGRMRSLVEERDVASRERRRLQEELDKKDQDLRKMQQALEASKEADSIAAEQQQQAVIDLHKSQESLRSSQAQVVRLEEALASEERLKQKAIEELSRTKEELRNALKKVTSLTGQLVDAERSIRKYDEELKSKNARLDALRSATAKKQREEEVLQTKKGEIMQLERALTAAEVELRRQNDMYVTENREKLQAREELSTTKAALEHMQAQLDAAHAEIHQLKESRDLLRREVDAYASRPALRHRSPNLSPTRGDDAGVAGAGGGVDGEMLESLKKENAELQRKYQELLTTKTNVDRKASTNSRALMTLKATNQQLQKELDEAQKKALDEKRLRERCHSQTIATLEKNRLLRAKTENLQQQLQDNERQIRKSQTQDFYRHVSRPLFSSTRKPLSQSARPPLPPARQKTSAAGSPAFSSLSAYRFQLAGDGVTSLTPSHERDRTPASHPALAAGEDGPLPPPLRRHTYDEAHHVSRDDEHVWVDDTEPVARPPPVPVPVPESQTLLEAASNSPSSMRSPVYPPLDGKRPFSTGDEDGAKGERADKDGGTIGGVGVPGQSLAFLRDYVEREEKKKDHIRVARAPDLPPSASRPTDSQSPTIVAQKHHRLTPPPSPHLDPISGDLSERRPPLRIGIDLPPPPPEMDSKAAERSRPVRAVSAAAAGAYGWEGESDQLQQLLNSEPAKLRI</sequence>
<feature type="coiled-coil region" evidence="1">
    <location>
        <begin position="121"/>
        <end position="403"/>
    </location>
</feature>
<feature type="region of interest" description="Disordered" evidence="2">
    <location>
        <begin position="670"/>
        <end position="722"/>
    </location>
</feature>
<dbReference type="VEuPathDB" id="CryptoDB:Vbra_22110"/>
<keyword evidence="1" id="KW-0175">Coiled coil</keyword>
<name>A0A0G4GBB9_VITBC</name>
<evidence type="ECO:0000256" key="2">
    <source>
        <dbReference type="SAM" id="MobiDB-lite"/>
    </source>
</evidence>
<evidence type="ECO:0000313" key="4">
    <source>
        <dbReference type="Proteomes" id="UP000041254"/>
    </source>
</evidence>
<feature type="region of interest" description="Disordered" evidence="2">
    <location>
        <begin position="407"/>
        <end position="428"/>
    </location>
</feature>
<feature type="region of interest" description="Disordered" evidence="2">
    <location>
        <begin position="1"/>
        <end position="29"/>
    </location>
</feature>
<reference evidence="3 4" key="1">
    <citation type="submission" date="2014-11" db="EMBL/GenBank/DDBJ databases">
        <authorList>
            <person name="Zhu J."/>
            <person name="Qi W."/>
            <person name="Song R."/>
        </authorList>
    </citation>
    <scope>NUCLEOTIDE SEQUENCE [LARGE SCALE GENOMIC DNA]</scope>
</reference>
<dbReference type="PANTHER" id="PTHR23159:SF31">
    <property type="entry name" value="CENTROSOME-ASSOCIATED PROTEIN CEP250 ISOFORM X1"/>
    <property type="match status" value="1"/>
</dbReference>
<accession>A0A0G4GBB9</accession>
<feature type="compositionally biased region" description="Polar residues" evidence="2">
    <location>
        <begin position="670"/>
        <end position="680"/>
    </location>
</feature>
<organism evidence="3 4">
    <name type="scientific">Vitrella brassicaformis (strain CCMP3155)</name>
    <dbReference type="NCBI Taxonomy" id="1169540"/>
    <lineage>
        <taxon>Eukaryota</taxon>
        <taxon>Sar</taxon>
        <taxon>Alveolata</taxon>
        <taxon>Colpodellida</taxon>
        <taxon>Vitrellaceae</taxon>
        <taxon>Vitrella</taxon>
    </lineage>
</organism>
<feature type="region of interest" description="Disordered" evidence="2">
    <location>
        <begin position="49"/>
        <end position="106"/>
    </location>
</feature>
<feature type="region of interest" description="Disordered" evidence="2">
    <location>
        <begin position="595"/>
        <end position="629"/>
    </location>
</feature>
<dbReference type="AlphaFoldDB" id="A0A0G4GBB9"/>
<feature type="compositionally biased region" description="Polar residues" evidence="2">
    <location>
        <begin position="549"/>
        <end position="561"/>
    </location>
</feature>
<feature type="region of interest" description="Disordered" evidence="2">
    <location>
        <begin position="525"/>
        <end position="578"/>
    </location>
</feature>
<dbReference type="PhylomeDB" id="A0A0G4GBB9"/>
<protein>
    <submittedName>
        <fullName evidence="3">Uncharacterized protein</fullName>
    </submittedName>
</protein>
<feature type="region of interest" description="Disordered" evidence="2">
    <location>
        <begin position="734"/>
        <end position="816"/>
    </location>
</feature>
<dbReference type="PANTHER" id="PTHR23159">
    <property type="entry name" value="CENTROSOMAL PROTEIN 2"/>
    <property type="match status" value="1"/>
</dbReference>
<gene>
    <name evidence="3" type="ORF">Vbra_22110</name>
</gene>
<dbReference type="Proteomes" id="UP000041254">
    <property type="component" value="Unassembled WGS sequence"/>
</dbReference>
<proteinExistence type="predicted"/>
<evidence type="ECO:0000313" key="3">
    <source>
        <dbReference type="EMBL" id="CEM26422.1"/>
    </source>
</evidence>
<keyword evidence="4" id="KW-1185">Reference proteome</keyword>
<dbReference type="InParanoid" id="A0A0G4GBB9"/>
<feature type="compositionally biased region" description="Basic and acidic residues" evidence="2">
    <location>
        <begin position="806"/>
        <end position="815"/>
    </location>
</feature>